<dbReference type="PANTHER" id="PTHR42760:SF40">
    <property type="entry name" value="3-OXOACYL-[ACYL-CARRIER-PROTEIN] REDUCTASE, CHLOROPLASTIC"/>
    <property type="match status" value="1"/>
</dbReference>
<dbReference type="PROSITE" id="PS00061">
    <property type="entry name" value="ADH_SHORT"/>
    <property type="match status" value="1"/>
</dbReference>
<dbReference type="CDD" id="cd05233">
    <property type="entry name" value="SDR_c"/>
    <property type="match status" value="1"/>
</dbReference>
<dbReference type="RefSeq" id="WP_085125932.1">
    <property type="nucleotide sequence ID" value="NZ_FWZX01000035.1"/>
</dbReference>
<dbReference type="SUPFAM" id="SSF51735">
    <property type="entry name" value="NAD(P)-binding Rossmann-fold domains"/>
    <property type="match status" value="1"/>
</dbReference>
<sequence>MKLFERMRPRAGLRVLVTAGAAGIGAVIAEAFLEAGARVLVCDLDAEALGQFAARHPEAATTLADVADPAAVERLFAEVAARLGGLDVLVNNAGISGPTGPIDQLPVEEIRRTLDVDLLGQFLVVRLAAPLLRAGGEGAIVNLSSVAGRLGYGLRTPYAAAKWGVIGLTASLAKELGPEGIRVNAILPGVVRGARIERVIRDRAAAAGLSYEEMEAQYLKLVSLRRMVEPEDVAAMALFLCSPAGASISGQALSVCGNVETL</sequence>
<dbReference type="Proteomes" id="UP000192917">
    <property type="component" value="Unassembled WGS sequence"/>
</dbReference>
<dbReference type="EMBL" id="FWZX01000035">
    <property type="protein sequence ID" value="SMF76189.1"/>
    <property type="molecule type" value="Genomic_DNA"/>
</dbReference>
<gene>
    <name evidence="2" type="ORF">SAMN05428998_13526</name>
</gene>
<name>A0A1Y6CMX3_9PROT</name>
<proteinExistence type="inferred from homology"/>
<dbReference type="GO" id="GO:0030497">
    <property type="term" value="P:fatty acid elongation"/>
    <property type="evidence" value="ECO:0007669"/>
    <property type="project" value="TreeGrafter"/>
</dbReference>
<dbReference type="PRINTS" id="PR00081">
    <property type="entry name" value="GDHRDH"/>
</dbReference>
<dbReference type="Pfam" id="PF13561">
    <property type="entry name" value="adh_short_C2"/>
    <property type="match status" value="1"/>
</dbReference>
<protein>
    <submittedName>
        <fullName evidence="2">NAD(P)-dependent dehydrogenase, short-chain alcohol dehydrogenase family</fullName>
    </submittedName>
</protein>
<evidence type="ECO:0000313" key="2">
    <source>
        <dbReference type="EMBL" id="SMF76189.1"/>
    </source>
</evidence>
<dbReference type="NCBIfam" id="NF009466">
    <property type="entry name" value="PRK12826.1-2"/>
    <property type="match status" value="1"/>
</dbReference>
<dbReference type="InterPro" id="IPR036291">
    <property type="entry name" value="NAD(P)-bd_dom_sf"/>
</dbReference>
<dbReference type="InterPro" id="IPR002347">
    <property type="entry name" value="SDR_fam"/>
</dbReference>
<organism evidence="2 3">
    <name type="scientific">Tistlia consotensis USBA 355</name>
    <dbReference type="NCBI Taxonomy" id="560819"/>
    <lineage>
        <taxon>Bacteria</taxon>
        <taxon>Pseudomonadati</taxon>
        <taxon>Pseudomonadota</taxon>
        <taxon>Alphaproteobacteria</taxon>
        <taxon>Rhodospirillales</taxon>
        <taxon>Rhodovibrionaceae</taxon>
        <taxon>Tistlia</taxon>
    </lineage>
</organism>
<dbReference type="FunFam" id="3.40.50.720:FF:000084">
    <property type="entry name" value="Short-chain dehydrogenase reductase"/>
    <property type="match status" value="1"/>
</dbReference>
<dbReference type="Gene3D" id="3.40.50.720">
    <property type="entry name" value="NAD(P)-binding Rossmann-like Domain"/>
    <property type="match status" value="1"/>
</dbReference>
<evidence type="ECO:0000256" key="1">
    <source>
        <dbReference type="ARBA" id="ARBA00006484"/>
    </source>
</evidence>
<dbReference type="GO" id="GO:0016616">
    <property type="term" value="F:oxidoreductase activity, acting on the CH-OH group of donors, NAD or NADP as acceptor"/>
    <property type="evidence" value="ECO:0007669"/>
    <property type="project" value="TreeGrafter"/>
</dbReference>
<dbReference type="PRINTS" id="PR00080">
    <property type="entry name" value="SDRFAMILY"/>
</dbReference>
<dbReference type="AlphaFoldDB" id="A0A1Y6CMX3"/>
<dbReference type="STRING" id="560819.SAMN05428998_13526"/>
<dbReference type="PANTHER" id="PTHR42760">
    <property type="entry name" value="SHORT-CHAIN DEHYDROGENASES/REDUCTASES FAMILY MEMBER"/>
    <property type="match status" value="1"/>
</dbReference>
<accession>A0A1Y6CMX3</accession>
<dbReference type="InterPro" id="IPR020904">
    <property type="entry name" value="Sc_DH/Rdtase_CS"/>
</dbReference>
<comment type="similarity">
    <text evidence="1">Belongs to the short-chain dehydrogenases/reductases (SDR) family.</text>
</comment>
<reference evidence="2 3" key="1">
    <citation type="submission" date="2017-04" db="EMBL/GenBank/DDBJ databases">
        <authorList>
            <person name="Afonso C.L."/>
            <person name="Miller P.J."/>
            <person name="Scott M.A."/>
            <person name="Spackman E."/>
            <person name="Goraichik I."/>
            <person name="Dimitrov K.M."/>
            <person name="Suarez D.L."/>
            <person name="Swayne D.E."/>
        </authorList>
    </citation>
    <scope>NUCLEOTIDE SEQUENCE [LARGE SCALE GENOMIC DNA]</scope>
    <source>
        <strain evidence="2 3">USBA 355</strain>
    </source>
</reference>
<evidence type="ECO:0000313" key="3">
    <source>
        <dbReference type="Proteomes" id="UP000192917"/>
    </source>
</evidence>
<keyword evidence="3" id="KW-1185">Reference proteome</keyword>